<dbReference type="InterPro" id="IPR011697">
    <property type="entry name" value="Peptidase_C26"/>
</dbReference>
<dbReference type="InterPro" id="IPR029062">
    <property type="entry name" value="Class_I_gatase-like"/>
</dbReference>
<dbReference type="Proteomes" id="UP000694865">
    <property type="component" value="Unplaced"/>
</dbReference>
<name>A0ABM0MDD8_SACKO</name>
<evidence type="ECO:0000256" key="7">
    <source>
        <dbReference type="PROSITE-ProRule" id="PRU00607"/>
    </source>
</evidence>
<evidence type="ECO:0000313" key="9">
    <source>
        <dbReference type="Proteomes" id="UP000694865"/>
    </source>
</evidence>
<evidence type="ECO:0000256" key="6">
    <source>
        <dbReference type="ARBA" id="ARBA00022801"/>
    </source>
</evidence>
<gene>
    <name evidence="10" type="primary">LOC102806596</name>
</gene>
<organism evidence="9 10">
    <name type="scientific">Saccoglossus kowalevskii</name>
    <name type="common">Acorn worm</name>
    <dbReference type="NCBI Taxonomy" id="10224"/>
    <lineage>
        <taxon>Eukaryota</taxon>
        <taxon>Metazoa</taxon>
        <taxon>Hemichordata</taxon>
        <taxon>Enteropneusta</taxon>
        <taxon>Harrimaniidae</taxon>
        <taxon>Saccoglossus</taxon>
    </lineage>
</organism>
<dbReference type="RefSeq" id="XP_006818029.1">
    <property type="nucleotide sequence ID" value="XM_006817966.1"/>
</dbReference>
<dbReference type="Gene3D" id="3.40.50.880">
    <property type="match status" value="1"/>
</dbReference>
<protein>
    <recommendedName>
        <fullName evidence="3">folate gamma-glutamyl hydrolase</fullName>
        <ecNumber evidence="3">3.4.19.9</ecNumber>
    </recommendedName>
</protein>
<dbReference type="PANTHER" id="PTHR11315:SF0">
    <property type="entry name" value="FOLATE GAMMA-GLUTAMYL HYDROLASE"/>
    <property type="match status" value="1"/>
</dbReference>
<evidence type="ECO:0000313" key="10">
    <source>
        <dbReference type="RefSeq" id="XP_006818029.1"/>
    </source>
</evidence>
<comment type="caution">
    <text evidence="7">Lacks conserved residue(s) required for the propagation of feature annotation.</text>
</comment>
<keyword evidence="6" id="KW-0378">Hydrolase</keyword>
<evidence type="ECO:0000256" key="1">
    <source>
        <dbReference type="ARBA" id="ARBA00004239"/>
    </source>
</evidence>
<evidence type="ECO:0000256" key="2">
    <source>
        <dbReference type="ARBA" id="ARBA00011083"/>
    </source>
</evidence>
<dbReference type="GeneID" id="102806596"/>
<evidence type="ECO:0000256" key="8">
    <source>
        <dbReference type="SAM" id="SignalP"/>
    </source>
</evidence>
<dbReference type="Pfam" id="PF07722">
    <property type="entry name" value="Peptidase_C26"/>
    <property type="match status" value="1"/>
</dbReference>
<keyword evidence="9" id="KW-1185">Reference proteome</keyword>
<keyword evidence="4" id="KW-0964">Secreted</keyword>
<reference evidence="10" key="1">
    <citation type="submission" date="2025-08" db="UniProtKB">
        <authorList>
            <consortium name="RefSeq"/>
        </authorList>
    </citation>
    <scope>IDENTIFICATION</scope>
    <source>
        <tissue evidence="10">Testes</tissue>
    </source>
</reference>
<dbReference type="PROSITE" id="PS51275">
    <property type="entry name" value="PEPTIDASE_C26_GGH"/>
    <property type="match status" value="1"/>
</dbReference>
<accession>A0ABM0MDD8</accession>
<dbReference type="PANTHER" id="PTHR11315">
    <property type="entry name" value="PROTEASE FAMILY C26 GAMMA-GLUTAMYL HYDROLASE"/>
    <property type="match status" value="1"/>
</dbReference>
<comment type="similarity">
    <text evidence="2">Belongs to the peptidase C26 family.</text>
</comment>
<evidence type="ECO:0000256" key="4">
    <source>
        <dbReference type="ARBA" id="ARBA00022525"/>
    </source>
</evidence>
<keyword evidence="5 8" id="KW-0732">Signal</keyword>
<feature type="chain" id="PRO_5045034868" description="folate gamma-glutamyl hydrolase" evidence="8">
    <location>
        <begin position="26"/>
        <end position="118"/>
    </location>
</feature>
<dbReference type="EC" id="3.4.19.9" evidence="3"/>
<dbReference type="InterPro" id="IPR015527">
    <property type="entry name" value="Pept_C26_g-glut_hydrolase"/>
</dbReference>
<evidence type="ECO:0000256" key="3">
    <source>
        <dbReference type="ARBA" id="ARBA00012886"/>
    </source>
</evidence>
<dbReference type="SUPFAM" id="SSF52317">
    <property type="entry name" value="Class I glutamine amidotransferase-like"/>
    <property type="match status" value="1"/>
</dbReference>
<evidence type="ECO:0000256" key="5">
    <source>
        <dbReference type="ARBA" id="ARBA00022729"/>
    </source>
</evidence>
<comment type="subcellular location">
    <subcellularLocation>
        <location evidence="1">Secreted</location>
        <location evidence="1">Extracellular space</location>
    </subcellularLocation>
</comment>
<proteinExistence type="inferred from homology"/>
<sequence length="118" mass="12862">MNAVKLTALLQLLVYHGYVITSTLAHDKPIIGVLSQKTDEEKAFYGNTYIAASYVKFLESSGARVVPILVNQSNSYYQHLFNSINGALLPGGDVDMKTSGYGKAAKIIYDLAVQVNTM</sequence>
<feature type="signal peptide" evidence="8">
    <location>
        <begin position="1"/>
        <end position="25"/>
    </location>
</feature>